<dbReference type="InterPro" id="IPR001245">
    <property type="entry name" value="Ser-Thr/Tyr_kinase_cat_dom"/>
</dbReference>
<dbReference type="InterPro" id="IPR008271">
    <property type="entry name" value="Ser/Thr_kinase_AS"/>
</dbReference>
<dbReference type="Gene3D" id="1.10.510.10">
    <property type="entry name" value="Transferase(Phosphotransferase) domain 1"/>
    <property type="match status" value="1"/>
</dbReference>
<dbReference type="PROSITE" id="PS50011">
    <property type="entry name" value="PROTEIN_KINASE_DOM"/>
    <property type="match status" value="1"/>
</dbReference>
<dbReference type="PANTHER" id="PTHR45927">
    <property type="entry name" value="LYSM-DOMAIN RECEPTOR-LIKE KINASE-RELATED"/>
    <property type="match status" value="1"/>
</dbReference>
<evidence type="ECO:0000313" key="2">
    <source>
        <dbReference type="EMBL" id="CAK9171779.1"/>
    </source>
</evidence>
<dbReference type="Pfam" id="PF07714">
    <property type="entry name" value="PK_Tyr_Ser-Thr"/>
    <property type="match status" value="1"/>
</dbReference>
<dbReference type="PROSITE" id="PS00108">
    <property type="entry name" value="PROTEIN_KINASE_ST"/>
    <property type="match status" value="1"/>
</dbReference>
<reference evidence="2 3" key="1">
    <citation type="submission" date="2024-02" db="EMBL/GenBank/DDBJ databases">
        <authorList>
            <person name="Vignale AGUSTIN F."/>
            <person name="Sosa J E."/>
            <person name="Modenutti C."/>
        </authorList>
    </citation>
    <scope>NUCLEOTIDE SEQUENCE [LARGE SCALE GENOMIC DNA]</scope>
</reference>
<feature type="domain" description="Protein kinase" evidence="1">
    <location>
        <begin position="1"/>
        <end position="186"/>
    </location>
</feature>
<organism evidence="2 3">
    <name type="scientific">Ilex paraguariensis</name>
    <name type="common">yerba mate</name>
    <dbReference type="NCBI Taxonomy" id="185542"/>
    <lineage>
        <taxon>Eukaryota</taxon>
        <taxon>Viridiplantae</taxon>
        <taxon>Streptophyta</taxon>
        <taxon>Embryophyta</taxon>
        <taxon>Tracheophyta</taxon>
        <taxon>Spermatophyta</taxon>
        <taxon>Magnoliopsida</taxon>
        <taxon>eudicotyledons</taxon>
        <taxon>Gunneridae</taxon>
        <taxon>Pentapetalae</taxon>
        <taxon>asterids</taxon>
        <taxon>campanulids</taxon>
        <taxon>Aquifoliales</taxon>
        <taxon>Aquifoliaceae</taxon>
        <taxon>Ilex</taxon>
    </lineage>
</organism>
<evidence type="ECO:0000259" key="1">
    <source>
        <dbReference type="PROSITE" id="PS50011"/>
    </source>
</evidence>
<name>A0ABC8TY86_9AQUA</name>
<dbReference type="PANTHER" id="PTHR45927:SF7">
    <property type="entry name" value="LYSM-DOMAIN RECEPTOR-LIKE KINASE"/>
    <property type="match status" value="1"/>
</dbReference>
<dbReference type="Proteomes" id="UP001642360">
    <property type="component" value="Unassembled WGS sequence"/>
</dbReference>
<evidence type="ECO:0000313" key="3">
    <source>
        <dbReference type="Proteomes" id="UP001642360"/>
    </source>
</evidence>
<dbReference type="EMBL" id="CAUOFW020005836">
    <property type="protein sequence ID" value="CAK9171779.1"/>
    <property type="molecule type" value="Genomic_DNA"/>
</dbReference>
<accession>A0ABC8TY86</accession>
<dbReference type="InterPro" id="IPR000719">
    <property type="entry name" value="Prot_kinase_dom"/>
</dbReference>
<sequence>MIILPLNDEEEKTKGVLPEDILVEIATFDKGPKVLNFEELKVETDNFSARSKIRGFVHRGVFRWEILVIMRMGIDVSKEVNILTKINHFNLIKLNEHHRHFYLAYEYMENDSLREWLHNKSSRETESWTCRIQIALDVANGINYLHNFTKPAYVHKDIKSSNVLLDSNLRAKIGNFSLSDNKNCGH</sequence>
<dbReference type="AlphaFoldDB" id="A0ABC8TY86"/>
<dbReference type="InterPro" id="IPR052611">
    <property type="entry name" value="Plant_RLK_LysM"/>
</dbReference>
<dbReference type="InterPro" id="IPR011009">
    <property type="entry name" value="Kinase-like_dom_sf"/>
</dbReference>
<comment type="caution">
    <text evidence="2">The sequence shown here is derived from an EMBL/GenBank/DDBJ whole genome shotgun (WGS) entry which is preliminary data.</text>
</comment>
<proteinExistence type="predicted"/>
<dbReference type="SUPFAM" id="SSF56112">
    <property type="entry name" value="Protein kinase-like (PK-like)"/>
    <property type="match status" value="1"/>
</dbReference>
<protein>
    <recommendedName>
        <fullName evidence="1">Protein kinase domain-containing protein</fullName>
    </recommendedName>
</protein>
<keyword evidence="3" id="KW-1185">Reference proteome</keyword>
<gene>
    <name evidence="2" type="ORF">ILEXP_LOCUS41382</name>
</gene>